<dbReference type="Proteomes" id="UP001066276">
    <property type="component" value="Chromosome 4_2"/>
</dbReference>
<accession>A0AAV7SLV2</accession>
<organism evidence="1 2">
    <name type="scientific">Pleurodeles waltl</name>
    <name type="common">Iberian ribbed newt</name>
    <dbReference type="NCBI Taxonomy" id="8319"/>
    <lineage>
        <taxon>Eukaryota</taxon>
        <taxon>Metazoa</taxon>
        <taxon>Chordata</taxon>
        <taxon>Craniata</taxon>
        <taxon>Vertebrata</taxon>
        <taxon>Euteleostomi</taxon>
        <taxon>Amphibia</taxon>
        <taxon>Batrachia</taxon>
        <taxon>Caudata</taxon>
        <taxon>Salamandroidea</taxon>
        <taxon>Salamandridae</taxon>
        <taxon>Pleurodelinae</taxon>
        <taxon>Pleurodeles</taxon>
    </lineage>
</organism>
<sequence>MMATYVYDRNRRPLSYFLVLTVRNIIPSSCFRALRSSVASPLLRKLLIYILFTDPKWETGVAAEREGILDPATQKFEQAYASRSRKTRQV</sequence>
<gene>
    <name evidence="1" type="ORF">NDU88_005509</name>
</gene>
<keyword evidence="2" id="KW-1185">Reference proteome</keyword>
<comment type="caution">
    <text evidence="1">The sequence shown here is derived from an EMBL/GenBank/DDBJ whole genome shotgun (WGS) entry which is preliminary data.</text>
</comment>
<proteinExistence type="predicted"/>
<reference evidence="1" key="1">
    <citation type="journal article" date="2022" name="bioRxiv">
        <title>Sequencing and chromosome-scale assembly of the giantPleurodeles waltlgenome.</title>
        <authorList>
            <person name="Brown T."/>
            <person name="Elewa A."/>
            <person name="Iarovenko S."/>
            <person name="Subramanian E."/>
            <person name="Araus A.J."/>
            <person name="Petzold A."/>
            <person name="Susuki M."/>
            <person name="Suzuki K.-i.T."/>
            <person name="Hayashi T."/>
            <person name="Toyoda A."/>
            <person name="Oliveira C."/>
            <person name="Osipova E."/>
            <person name="Leigh N.D."/>
            <person name="Simon A."/>
            <person name="Yun M.H."/>
        </authorList>
    </citation>
    <scope>NUCLEOTIDE SEQUENCE</scope>
    <source>
        <strain evidence="1">20211129_DDA</strain>
        <tissue evidence="1">Liver</tissue>
    </source>
</reference>
<dbReference type="EMBL" id="JANPWB010000008">
    <property type="protein sequence ID" value="KAJ1165079.1"/>
    <property type="molecule type" value="Genomic_DNA"/>
</dbReference>
<protein>
    <submittedName>
        <fullName evidence="1">Uncharacterized protein</fullName>
    </submittedName>
</protein>
<dbReference type="AlphaFoldDB" id="A0AAV7SLV2"/>
<evidence type="ECO:0000313" key="2">
    <source>
        <dbReference type="Proteomes" id="UP001066276"/>
    </source>
</evidence>
<evidence type="ECO:0000313" key="1">
    <source>
        <dbReference type="EMBL" id="KAJ1165079.1"/>
    </source>
</evidence>
<name>A0AAV7SLV2_PLEWA</name>